<gene>
    <name evidence="2" type="ORF">CLODIP_2_CD06950</name>
</gene>
<evidence type="ECO:0000313" key="2">
    <source>
        <dbReference type="EMBL" id="CAB3364077.1"/>
    </source>
</evidence>
<sequence>MDVEERKDNDEAIKSAEPELRNGSATPDETDDSGNIHENGMPKNEEDVEIRKKPAVAKEGAIHSLADRNTNLSAVRRSWSSFTSNISSSSVAESVHAHRQQFLVRRAKFNQGAAEAATPDPAARPANKKFEIELRALKLGERKKVLGKTNAKKYFMSF</sequence>
<reference evidence="2 3" key="1">
    <citation type="submission" date="2020-04" db="EMBL/GenBank/DDBJ databases">
        <authorList>
            <person name="Alioto T."/>
            <person name="Alioto T."/>
            <person name="Gomez Garrido J."/>
        </authorList>
    </citation>
    <scope>NUCLEOTIDE SEQUENCE [LARGE SCALE GENOMIC DNA]</scope>
</reference>
<name>A0A8S1CA14_9INSE</name>
<comment type="caution">
    <text evidence="2">The sequence shown here is derived from an EMBL/GenBank/DDBJ whole genome shotgun (WGS) entry which is preliminary data.</text>
</comment>
<keyword evidence="3" id="KW-1185">Reference proteome</keyword>
<feature type="region of interest" description="Disordered" evidence="1">
    <location>
        <begin position="1"/>
        <end position="49"/>
    </location>
</feature>
<protein>
    <submittedName>
        <fullName evidence="2">Uncharacterized protein</fullName>
    </submittedName>
</protein>
<evidence type="ECO:0000313" key="3">
    <source>
        <dbReference type="Proteomes" id="UP000494165"/>
    </source>
</evidence>
<dbReference type="Proteomes" id="UP000494165">
    <property type="component" value="Unassembled WGS sequence"/>
</dbReference>
<proteinExistence type="predicted"/>
<organism evidence="2 3">
    <name type="scientific">Cloeon dipterum</name>
    <dbReference type="NCBI Taxonomy" id="197152"/>
    <lineage>
        <taxon>Eukaryota</taxon>
        <taxon>Metazoa</taxon>
        <taxon>Ecdysozoa</taxon>
        <taxon>Arthropoda</taxon>
        <taxon>Hexapoda</taxon>
        <taxon>Insecta</taxon>
        <taxon>Pterygota</taxon>
        <taxon>Palaeoptera</taxon>
        <taxon>Ephemeroptera</taxon>
        <taxon>Pisciforma</taxon>
        <taxon>Baetidae</taxon>
        <taxon>Cloeon</taxon>
    </lineage>
</organism>
<accession>A0A8S1CA14</accession>
<dbReference type="EMBL" id="CADEPI010000014">
    <property type="protein sequence ID" value="CAB3364077.1"/>
    <property type="molecule type" value="Genomic_DNA"/>
</dbReference>
<dbReference type="AlphaFoldDB" id="A0A8S1CA14"/>
<feature type="compositionally biased region" description="Basic and acidic residues" evidence="1">
    <location>
        <begin position="1"/>
        <end position="20"/>
    </location>
</feature>
<evidence type="ECO:0000256" key="1">
    <source>
        <dbReference type="SAM" id="MobiDB-lite"/>
    </source>
</evidence>